<name>A0ABQ8BBR1_BRANA</name>
<feature type="chain" id="PRO_5046419087" evidence="2">
    <location>
        <begin position="26"/>
        <end position="237"/>
    </location>
</feature>
<reference evidence="3 4" key="1">
    <citation type="submission" date="2021-05" db="EMBL/GenBank/DDBJ databases">
        <title>Genome Assembly of Synthetic Allotetraploid Brassica napus Reveals Homoeologous Exchanges between Subgenomes.</title>
        <authorList>
            <person name="Davis J.T."/>
        </authorList>
    </citation>
    <scope>NUCLEOTIDE SEQUENCE [LARGE SCALE GENOMIC DNA]</scope>
    <source>
        <strain evidence="4">cv. Da-Ae</strain>
        <tissue evidence="3">Seedling</tissue>
    </source>
</reference>
<sequence length="237" mass="25219">REVREWILSFLSLPAVHLLLDKATADSRSGGRRRLHPLFSLDFSISSLLFFSGSSSVCGRNRRIKAVTECVLGLPRVMARMWIVGSEQEAPSSGSGSVSLLEGPMEWLSVAAFASLVAASAFVSLLCYVPTPFDESFLLFRLLMGASCSSASQVSEVLHCVSSAGSSSSVWILRSAACRLLELAASGVDFTGMAGPGLADPASPVPRLESSSGRSAVPQTVLRRSRHQSIRCGLLLT</sequence>
<feature type="signal peptide" evidence="2">
    <location>
        <begin position="1"/>
        <end position="25"/>
    </location>
</feature>
<protein>
    <submittedName>
        <fullName evidence="3">Uncharacterized protein</fullName>
    </submittedName>
</protein>
<keyword evidence="2" id="KW-0732">Signal</keyword>
<evidence type="ECO:0000313" key="4">
    <source>
        <dbReference type="Proteomes" id="UP000824890"/>
    </source>
</evidence>
<accession>A0ABQ8BBR1</accession>
<proteinExistence type="predicted"/>
<feature type="non-terminal residue" evidence="3">
    <location>
        <position position="1"/>
    </location>
</feature>
<organism evidence="3 4">
    <name type="scientific">Brassica napus</name>
    <name type="common">Rape</name>
    <dbReference type="NCBI Taxonomy" id="3708"/>
    <lineage>
        <taxon>Eukaryota</taxon>
        <taxon>Viridiplantae</taxon>
        <taxon>Streptophyta</taxon>
        <taxon>Embryophyta</taxon>
        <taxon>Tracheophyta</taxon>
        <taxon>Spermatophyta</taxon>
        <taxon>Magnoliopsida</taxon>
        <taxon>eudicotyledons</taxon>
        <taxon>Gunneridae</taxon>
        <taxon>Pentapetalae</taxon>
        <taxon>rosids</taxon>
        <taxon>malvids</taxon>
        <taxon>Brassicales</taxon>
        <taxon>Brassicaceae</taxon>
        <taxon>Brassiceae</taxon>
        <taxon>Brassica</taxon>
    </lineage>
</organism>
<feature type="region of interest" description="Disordered" evidence="1">
    <location>
        <begin position="201"/>
        <end position="220"/>
    </location>
</feature>
<comment type="caution">
    <text evidence="3">The sequence shown here is derived from an EMBL/GenBank/DDBJ whole genome shotgun (WGS) entry which is preliminary data.</text>
</comment>
<feature type="compositionally biased region" description="Polar residues" evidence="1">
    <location>
        <begin position="209"/>
        <end position="218"/>
    </location>
</feature>
<evidence type="ECO:0000313" key="3">
    <source>
        <dbReference type="EMBL" id="KAH0902254.1"/>
    </source>
</evidence>
<dbReference type="EMBL" id="JAGKQM010000011">
    <property type="protein sequence ID" value="KAH0902254.1"/>
    <property type="molecule type" value="Genomic_DNA"/>
</dbReference>
<keyword evidence="4" id="KW-1185">Reference proteome</keyword>
<evidence type="ECO:0000256" key="1">
    <source>
        <dbReference type="SAM" id="MobiDB-lite"/>
    </source>
</evidence>
<dbReference type="Proteomes" id="UP000824890">
    <property type="component" value="Unassembled WGS sequence"/>
</dbReference>
<evidence type="ECO:0000256" key="2">
    <source>
        <dbReference type="SAM" id="SignalP"/>
    </source>
</evidence>
<gene>
    <name evidence="3" type="ORF">HID58_041757</name>
</gene>